<comment type="similarity">
    <text evidence="1">Belongs to the short-chain dehydrogenases/reductases (SDR) family.</text>
</comment>
<evidence type="ECO:0000313" key="4">
    <source>
        <dbReference type="Proteomes" id="UP000269301"/>
    </source>
</evidence>
<keyword evidence="4" id="KW-1185">Reference proteome</keyword>
<evidence type="ECO:0000256" key="2">
    <source>
        <dbReference type="ARBA" id="ARBA00023002"/>
    </source>
</evidence>
<name>A0A495A7N2_9BACI</name>
<dbReference type="GO" id="GO:0016491">
    <property type="term" value="F:oxidoreductase activity"/>
    <property type="evidence" value="ECO:0007669"/>
    <property type="project" value="UniProtKB-KW"/>
</dbReference>
<dbReference type="Gene3D" id="3.40.50.720">
    <property type="entry name" value="NAD(P)-binding Rossmann-like Domain"/>
    <property type="match status" value="1"/>
</dbReference>
<evidence type="ECO:0000256" key="1">
    <source>
        <dbReference type="ARBA" id="ARBA00006484"/>
    </source>
</evidence>
<dbReference type="EMBL" id="RBZP01000002">
    <property type="protein sequence ID" value="RKQ35802.1"/>
    <property type="molecule type" value="Genomic_DNA"/>
</dbReference>
<dbReference type="InterPro" id="IPR050259">
    <property type="entry name" value="SDR"/>
</dbReference>
<evidence type="ECO:0000313" key="3">
    <source>
        <dbReference type="EMBL" id="RKQ35802.1"/>
    </source>
</evidence>
<dbReference type="InterPro" id="IPR002347">
    <property type="entry name" value="SDR_fam"/>
</dbReference>
<dbReference type="Proteomes" id="UP000269301">
    <property type="component" value="Unassembled WGS sequence"/>
</dbReference>
<keyword evidence="2" id="KW-0560">Oxidoreductase</keyword>
<comment type="caution">
    <text evidence="3">The sequence shown here is derived from an EMBL/GenBank/DDBJ whole genome shotgun (WGS) entry which is preliminary data.</text>
</comment>
<sequence length="250" mass="27429">MGMQINLQGKNVLITGAAKGIGRELAITAAENGANVAVHYRESEQEALQTVKEIEKLGVKVSAIQADIGNFEEVREMKDNLDKKFGQIDRIVNNAGWAQLKSFFQYEPEEWKREVDVCFHGVLNLAYTFIPTMKENNNGKFINIVGDSARTGDRNLIVSAAARNGAISFLKSLAKEVGRNNIQCNTISLGMIDQGRLNEELLNKIIKQYPMKRLGGASDVVGAVLFMLSEDADWITGQVLSVNGGHSMIG</sequence>
<reference evidence="3 4" key="1">
    <citation type="journal article" date="2016" name="Int. J. Syst. Evol. Microbiol.">
        <title>Oceanobacillus halophilus sp. nov., a novel moderately halophilic bacterium from a hypersaline lake.</title>
        <authorList>
            <person name="Amoozegar M.A."/>
            <person name="Bagheri M."/>
            <person name="Makhdoumi A."/>
            <person name="Nikou M.M."/>
            <person name="Fazeli S.A.S."/>
            <person name="Schumann P."/>
            <person name="Sproer C."/>
            <person name="Sanchez-Porro C."/>
            <person name="Ventosa A."/>
        </authorList>
    </citation>
    <scope>NUCLEOTIDE SEQUENCE [LARGE SCALE GENOMIC DNA]</scope>
    <source>
        <strain evidence="3 4">DSM 23996</strain>
    </source>
</reference>
<dbReference type="CDD" id="cd05233">
    <property type="entry name" value="SDR_c"/>
    <property type="match status" value="1"/>
</dbReference>
<dbReference type="SUPFAM" id="SSF51735">
    <property type="entry name" value="NAD(P)-binding Rossmann-fold domains"/>
    <property type="match status" value="1"/>
</dbReference>
<accession>A0A495A7N2</accession>
<dbReference type="Pfam" id="PF13561">
    <property type="entry name" value="adh_short_C2"/>
    <property type="match status" value="1"/>
</dbReference>
<organism evidence="3 4">
    <name type="scientific">Oceanobacillus halophilus</name>
    <dbReference type="NCBI Taxonomy" id="930130"/>
    <lineage>
        <taxon>Bacteria</taxon>
        <taxon>Bacillati</taxon>
        <taxon>Bacillota</taxon>
        <taxon>Bacilli</taxon>
        <taxon>Bacillales</taxon>
        <taxon>Bacillaceae</taxon>
        <taxon>Oceanobacillus</taxon>
    </lineage>
</organism>
<dbReference type="InterPro" id="IPR036291">
    <property type="entry name" value="NAD(P)-bd_dom_sf"/>
</dbReference>
<proteinExistence type="inferred from homology"/>
<dbReference type="PRINTS" id="PR00081">
    <property type="entry name" value="GDHRDH"/>
</dbReference>
<dbReference type="PANTHER" id="PTHR42879">
    <property type="entry name" value="3-OXOACYL-(ACYL-CARRIER-PROTEIN) REDUCTASE"/>
    <property type="match status" value="1"/>
</dbReference>
<dbReference type="AlphaFoldDB" id="A0A495A7N2"/>
<dbReference type="FunFam" id="3.40.50.720:FF:000173">
    <property type="entry name" value="3-oxoacyl-[acyl-carrier protein] reductase"/>
    <property type="match status" value="1"/>
</dbReference>
<dbReference type="PANTHER" id="PTHR42879:SF2">
    <property type="entry name" value="3-OXOACYL-[ACYL-CARRIER-PROTEIN] REDUCTASE FABG"/>
    <property type="match status" value="1"/>
</dbReference>
<gene>
    <name evidence="3" type="ORF">D8M06_05980</name>
</gene>
<protein>
    <submittedName>
        <fullName evidence="3">SDR family oxidoreductase</fullName>
    </submittedName>
</protein>